<accession>A0A6J1IUL2</accession>
<feature type="compositionally biased region" description="Basic and acidic residues" evidence="1">
    <location>
        <begin position="145"/>
        <end position="155"/>
    </location>
</feature>
<dbReference type="OrthoDB" id="10638522at2759"/>
<organism evidence="2 3">
    <name type="scientific">Cucurbita maxima</name>
    <name type="common">Pumpkin</name>
    <name type="synonym">Winter squash</name>
    <dbReference type="NCBI Taxonomy" id="3661"/>
    <lineage>
        <taxon>Eukaryota</taxon>
        <taxon>Viridiplantae</taxon>
        <taxon>Streptophyta</taxon>
        <taxon>Embryophyta</taxon>
        <taxon>Tracheophyta</taxon>
        <taxon>Spermatophyta</taxon>
        <taxon>Magnoliopsida</taxon>
        <taxon>eudicotyledons</taxon>
        <taxon>Gunneridae</taxon>
        <taxon>Pentapetalae</taxon>
        <taxon>rosids</taxon>
        <taxon>fabids</taxon>
        <taxon>Cucurbitales</taxon>
        <taxon>Cucurbitaceae</taxon>
        <taxon>Cucurbiteae</taxon>
        <taxon>Cucurbita</taxon>
    </lineage>
</organism>
<gene>
    <name evidence="3" type="primary">LOC111479436</name>
</gene>
<proteinExistence type="predicted"/>
<sequence length="315" mass="34020">MGCGESKLAVSTTDGVLLRKKSSARSKNGSKAAVAVVDDVKVASVKKTEKMINEEKIDGSVKIESEKNTEKREEKKSDAEKIVGTVKFESEEKSDGVVAEVQNPATEVAKTEEIKEKEVTCDGEKKEKEDGNNGGAIEKQVAGETKAEKEKEKEAIVSGSPIEVAQGTKPVEEQQLAGEVEQGNKPVEKKQVVGEVEQVIKPVEEKPLIGQVEQIIKTVDEKQLPIETKTEKNESGDNGGSAIIEQVIKPVEEKQLAEEPKVEKQTGEAVKLKEETQAKKEEPAPKVEQTQISATPDAKKEEPAAAATILKLGCN</sequence>
<reference evidence="3" key="1">
    <citation type="submission" date="2025-08" db="UniProtKB">
        <authorList>
            <consortium name="RefSeq"/>
        </authorList>
    </citation>
    <scope>IDENTIFICATION</scope>
    <source>
        <tissue evidence="3">Young leaves</tissue>
    </source>
</reference>
<dbReference type="AlphaFoldDB" id="A0A6J1IUL2"/>
<keyword evidence="2" id="KW-1185">Reference proteome</keyword>
<evidence type="ECO:0000313" key="2">
    <source>
        <dbReference type="Proteomes" id="UP000504608"/>
    </source>
</evidence>
<feature type="compositionally biased region" description="Basic and acidic residues" evidence="1">
    <location>
        <begin position="254"/>
        <end position="285"/>
    </location>
</feature>
<dbReference type="KEGG" id="cmax:111479436"/>
<name>A0A6J1IUL2_CUCMA</name>
<protein>
    <submittedName>
        <fullName evidence="3">Enolase-phosphatase E1-like isoform X1</fullName>
    </submittedName>
</protein>
<feature type="region of interest" description="Disordered" evidence="1">
    <location>
        <begin position="101"/>
        <end position="169"/>
    </location>
</feature>
<evidence type="ECO:0000256" key="1">
    <source>
        <dbReference type="SAM" id="MobiDB-lite"/>
    </source>
</evidence>
<dbReference type="Proteomes" id="UP000504608">
    <property type="component" value="Unplaced"/>
</dbReference>
<evidence type="ECO:0000313" key="3">
    <source>
        <dbReference type="RefSeq" id="XP_022979880.1"/>
    </source>
</evidence>
<dbReference type="GeneID" id="111479436"/>
<feature type="region of interest" description="Disordered" evidence="1">
    <location>
        <begin position="55"/>
        <end position="81"/>
    </location>
</feature>
<feature type="region of interest" description="Disordered" evidence="1">
    <location>
        <begin position="254"/>
        <end position="302"/>
    </location>
</feature>
<feature type="compositionally biased region" description="Basic and acidic residues" evidence="1">
    <location>
        <begin position="109"/>
        <end position="131"/>
    </location>
</feature>
<dbReference type="RefSeq" id="XP_022979880.1">
    <property type="nucleotide sequence ID" value="XM_023124112.1"/>
</dbReference>